<name>Q1PUK5_KUEST</name>
<dbReference type="GO" id="GO:0043842">
    <property type="term" value="F:Kdo transferase activity"/>
    <property type="evidence" value="ECO:0007669"/>
    <property type="project" value="UniProtKB-EC"/>
</dbReference>
<keyword evidence="4 9" id="KW-0808">Transferase</keyword>
<feature type="active site" description="Proton acceptor" evidence="7">
    <location>
        <position position="60"/>
    </location>
</feature>
<evidence type="ECO:0000313" key="13">
    <source>
        <dbReference type="EMBL" id="SOH05657.1"/>
    </source>
</evidence>
<evidence type="ECO:0000313" key="11">
    <source>
        <dbReference type="EMBL" id="CAJ70916.1"/>
    </source>
</evidence>
<dbReference type="EMBL" id="CT573074">
    <property type="protein sequence ID" value="CAJ70916.1"/>
    <property type="molecule type" value="Genomic_DNA"/>
</dbReference>
<feature type="transmembrane region" description="Helical" evidence="9">
    <location>
        <begin position="6"/>
        <end position="26"/>
    </location>
</feature>
<evidence type="ECO:0000313" key="12">
    <source>
        <dbReference type="EMBL" id="QII13311.1"/>
    </source>
</evidence>
<reference evidence="13" key="4">
    <citation type="submission" date="2017-10" db="EMBL/GenBank/DDBJ databases">
        <authorList>
            <person name="Banno H."/>
            <person name="Chua N.-H."/>
        </authorList>
    </citation>
    <scope>NUCLEOTIDE SEQUENCE [LARGE SCALE GENOMIC DNA]</scope>
    <source>
        <strain evidence="13">Kuenenia_mbr1_ru-nijmegen</strain>
    </source>
</reference>
<evidence type="ECO:0000256" key="6">
    <source>
        <dbReference type="ARBA" id="ARBA00049183"/>
    </source>
</evidence>
<evidence type="ECO:0000256" key="4">
    <source>
        <dbReference type="ARBA" id="ARBA00022679"/>
    </source>
</evidence>
<dbReference type="GO" id="GO:0005886">
    <property type="term" value="C:plasma membrane"/>
    <property type="evidence" value="ECO:0007669"/>
    <property type="project" value="UniProtKB-SubCell"/>
</dbReference>
<comment type="function">
    <text evidence="9">Involved in lipopolysaccharide (LPS) biosynthesis. Catalyzes the transfer of 3-deoxy-D-manno-octulosonate (Kdo) residue(s) from CMP-Kdo to lipid IV(A), the tetraacyldisaccharide-1,4'-bisphosphate precursor of lipid A.</text>
</comment>
<evidence type="ECO:0000256" key="8">
    <source>
        <dbReference type="PIRSR" id="PIRSR639901-2"/>
    </source>
</evidence>
<evidence type="ECO:0000256" key="9">
    <source>
        <dbReference type="RuleBase" id="RU365103"/>
    </source>
</evidence>
<dbReference type="InterPro" id="IPR039901">
    <property type="entry name" value="Kdotransferase"/>
</dbReference>
<feature type="site" description="Transition state stabilizer" evidence="8">
    <location>
        <position position="129"/>
    </location>
</feature>
<reference evidence="14" key="3">
    <citation type="submission" date="2017-10" db="EMBL/GenBank/DDBJ databases">
        <authorList>
            <person name="Frank J."/>
        </authorList>
    </citation>
    <scope>NUCLEOTIDE SEQUENCE [LARGE SCALE GENOMIC DNA]</scope>
</reference>
<dbReference type="InterPro" id="IPR038107">
    <property type="entry name" value="Glycos_transf_N_sf"/>
</dbReference>
<dbReference type="Gene3D" id="3.40.50.11720">
    <property type="entry name" value="3-Deoxy-D-manno-octulosonic-acid transferase, N-terminal domain"/>
    <property type="match status" value="1"/>
</dbReference>
<keyword evidence="9" id="KW-1133">Transmembrane helix</keyword>
<sequence length="438" mass="49643">MPTIFDAFYIIALTFGFPYFLLKILINKRFRTGLLQRFGFIPAKAGKKPCIWIHCASVGEVLAAKTLIKSIEKEFDGFEIALSVNTNTGFSVAKKYFEGKRIFYFPLDLSWVVNKAFNRIKPQLILLIELEIWPNFITAAAKKQIPVVLVNARISAKSAKWYRLFCRISCMFSKSLLRKENLFCARTQADAFRLKELGISETQIKITGNMKYDNIVTDIPANTRERLLELFEIEADEEVIVCGSTFEGEEIILLRVFKNLCVKFGKLRLIIAPRHIERVPYIIKQIASLGFDYAKKSSLDKGKKGAGYKGNPIIVVDTVGELSTIYSIAYCVFVGRSLIPHGGQNMVEPAGLAKPVIVGPHTFNFKEEVDLLKKADAILIVDDEHSLSKAITYLLEHPEESREIGRRAQLAVTKQKGVVNRNMNILREHFLEERTVLL</sequence>
<keyword evidence="9" id="KW-0448">Lipopolysaccharide biosynthesis</keyword>
<dbReference type="CAZy" id="GT30">
    <property type="family name" value="Glycosyltransferase Family 30"/>
</dbReference>
<comment type="similarity">
    <text evidence="9">Belongs to the glycosyltransferase group 1 family.</text>
</comment>
<evidence type="ECO:0000259" key="10">
    <source>
        <dbReference type="Pfam" id="PF04413"/>
    </source>
</evidence>
<keyword evidence="9" id="KW-1003">Cell membrane</keyword>
<proteinExistence type="inferred from homology"/>
<dbReference type="OrthoDB" id="9789797at2"/>
<keyword evidence="11" id="KW-0328">Glycosyltransferase</keyword>
<reference evidence="12 15" key="5">
    <citation type="submission" date="2020-02" db="EMBL/GenBank/DDBJ databases">
        <title>Newly sequenced genome of strain CSTR1 showed variability in Candidatus Kuenenia stuttgartiensis genomes.</title>
        <authorList>
            <person name="Ding C."/>
            <person name="Adrian L."/>
        </authorList>
    </citation>
    <scope>NUCLEOTIDE SEQUENCE [LARGE SCALE GENOMIC DNA]</scope>
    <source>
        <strain evidence="12 15">CSTR1</strain>
    </source>
</reference>
<dbReference type="Proteomes" id="UP000501926">
    <property type="component" value="Chromosome"/>
</dbReference>
<evidence type="ECO:0000256" key="3">
    <source>
        <dbReference type="ARBA" id="ARBA00019077"/>
    </source>
</evidence>
<dbReference type="GO" id="GO:0009244">
    <property type="term" value="P:lipopolysaccharide core region biosynthetic process"/>
    <property type="evidence" value="ECO:0007669"/>
    <property type="project" value="UniProtKB-UniRule"/>
</dbReference>
<keyword evidence="14" id="KW-1185">Reference proteome</keyword>
<dbReference type="InterPro" id="IPR007507">
    <property type="entry name" value="Glycos_transf_N"/>
</dbReference>
<dbReference type="GO" id="GO:0009245">
    <property type="term" value="P:lipid A biosynthetic process"/>
    <property type="evidence" value="ECO:0007669"/>
    <property type="project" value="TreeGrafter"/>
</dbReference>
<evidence type="ECO:0000256" key="1">
    <source>
        <dbReference type="ARBA" id="ARBA00004713"/>
    </source>
</evidence>
<dbReference type="PANTHER" id="PTHR42755:SF1">
    <property type="entry name" value="3-DEOXY-D-MANNO-OCTULOSONIC ACID TRANSFERASE, MITOCHONDRIAL-RELATED"/>
    <property type="match status" value="1"/>
</dbReference>
<evidence type="ECO:0000256" key="5">
    <source>
        <dbReference type="ARBA" id="ARBA00031445"/>
    </source>
</evidence>
<dbReference type="EC" id="2.4.99.12" evidence="2 9"/>
<dbReference type="Proteomes" id="UP000221734">
    <property type="component" value="Chromosome Kuenenia_stuttgartiensis_MBR1"/>
</dbReference>
<dbReference type="UniPathway" id="UPA00958"/>
<gene>
    <name evidence="11" type="primary">kdtA</name>
    <name evidence="12" type="ORF">KsCSTR_39320</name>
    <name evidence="13" type="ORF">KSMBR1_3180</name>
    <name evidence="11" type="ORF">kustb0171</name>
</gene>
<dbReference type="Pfam" id="PF04413">
    <property type="entry name" value="Glycos_transf_N"/>
    <property type="match status" value="1"/>
</dbReference>
<dbReference type="SUPFAM" id="SSF53756">
    <property type="entry name" value="UDP-Glycosyltransferase/glycogen phosphorylase"/>
    <property type="match status" value="1"/>
</dbReference>
<keyword evidence="9" id="KW-0812">Transmembrane</keyword>
<feature type="domain" description="3-deoxy-D-manno-octulosonic-acid transferase N-terminal" evidence="10">
    <location>
        <begin position="34"/>
        <end position="213"/>
    </location>
</feature>
<evidence type="ECO:0000313" key="14">
    <source>
        <dbReference type="Proteomes" id="UP000221734"/>
    </source>
</evidence>
<reference evidence="11" key="2">
    <citation type="submission" date="2006-01" db="EMBL/GenBank/DDBJ databases">
        <authorList>
            <person name="Genoscope"/>
        </authorList>
    </citation>
    <scope>NUCLEOTIDE SEQUENCE</scope>
</reference>
<evidence type="ECO:0000256" key="2">
    <source>
        <dbReference type="ARBA" id="ARBA00012621"/>
    </source>
</evidence>
<dbReference type="EMBL" id="CP049055">
    <property type="protein sequence ID" value="QII13311.1"/>
    <property type="molecule type" value="Genomic_DNA"/>
</dbReference>
<dbReference type="EMBL" id="LT934425">
    <property type="protein sequence ID" value="SOH05657.1"/>
    <property type="molecule type" value="Genomic_DNA"/>
</dbReference>
<feature type="site" description="Transition state stabilizer" evidence="8">
    <location>
        <position position="211"/>
    </location>
</feature>
<protein>
    <recommendedName>
        <fullName evidence="3 9">3-deoxy-D-manno-octulosonic acid transferase</fullName>
        <shortName evidence="9">Kdo transferase</shortName>
        <ecNumber evidence="2 9">2.4.99.12</ecNumber>
    </recommendedName>
    <alternativeName>
        <fullName evidence="5 9">Lipid IV(A) 3-deoxy-D-manno-octulosonic acid transferase</fullName>
    </alternativeName>
</protein>
<dbReference type="AlphaFoldDB" id="Q1PUK5"/>
<reference evidence="11" key="1">
    <citation type="journal article" date="2006" name="Nature">
        <title>Deciphering the evolution and metabolism of an anammox bacterium from a community genome.</title>
        <authorList>
            <person name="Strous M."/>
            <person name="Pelletier E."/>
            <person name="Mangenot S."/>
            <person name="Rattei T."/>
            <person name="Lehner A."/>
            <person name="Taylor M.W."/>
            <person name="Horn M."/>
            <person name="Daims H."/>
            <person name="Bartol-Mavel D."/>
            <person name="Wincker P."/>
            <person name="Barbe V."/>
            <person name="Fonknechten N."/>
            <person name="Vallenet D."/>
            <person name="Segurens B."/>
            <person name="Schenowitz-Truong C."/>
            <person name="Medigue C."/>
            <person name="Collingro A."/>
            <person name="Snel B."/>
            <person name="Dutilh B.E."/>
            <person name="OpDenCamp H.J.M."/>
            <person name="vanDerDrift C."/>
            <person name="Cirpus I."/>
            <person name="vanDePas-Schoonen K.T."/>
            <person name="Harhangi H.R."/>
            <person name="vanNiftrik L."/>
            <person name="Schmid M."/>
            <person name="Keltjens J."/>
            <person name="vanDeVossenberg J."/>
            <person name="Kartal B."/>
            <person name="Meier H."/>
            <person name="Frishman D."/>
            <person name="Huynen M.A."/>
            <person name="Mewes H."/>
            <person name="Weissenbach J."/>
            <person name="Jetten M.S.M."/>
            <person name="Wagner M."/>
            <person name="LePaslier D."/>
        </authorList>
    </citation>
    <scope>NUCLEOTIDE SEQUENCE</scope>
</reference>
<evidence type="ECO:0000313" key="15">
    <source>
        <dbReference type="Proteomes" id="UP000501926"/>
    </source>
</evidence>
<dbReference type="Gene3D" id="3.40.50.2000">
    <property type="entry name" value="Glycogen Phosphorylase B"/>
    <property type="match status" value="1"/>
</dbReference>
<organism evidence="11">
    <name type="scientific">Kuenenia stuttgartiensis</name>
    <dbReference type="NCBI Taxonomy" id="174633"/>
    <lineage>
        <taxon>Bacteria</taxon>
        <taxon>Pseudomonadati</taxon>
        <taxon>Planctomycetota</taxon>
        <taxon>Candidatus Brocadiia</taxon>
        <taxon>Candidatus Brocadiales</taxon>
        <taxon>Candidatus Brocadiaceae</taxon>
        <taxon>Candidatus Kuenenia</taxon>
    </lineage>
</organism>
<dbReference type="RefSeq" id="WP_099326206.1">
    <property type="nucleotide sequence ID" value="NZ_CP049055.1"/>
</dbReference>
<accession>Q1PUK5</accession>
<comment type="pathway">
    <text evidence="1 9">Bacterial outer membrane biogenesis; LPS core biosynthesis.</text>
</comment>
<dbReference type="KEGG" id="kst:KSMBR1_3180"/>
<evidence type="ECO:0000256" key="7">
    <source>
        <dbReference type="PIRSR" id="PIRSR639901-1"/>
    </source>
</evidence>
<comment type="catalytic activity">
    <reaction evidence="6 9">
        <text>lipid IVA (E. coli) + CMP-3-deoxy-beta-D-manno-octulosonate = alpha-Kdo-(2-&gt;6)-lipid IVA (E. coli) + CMP + H(+)</text>
        <dbReference type="Rhea" id="RHEA:28066"/>
        <dbReference type="ChEBI" id="CHEBI:15378"/>
        <dbReference type="ChEBI" id="CHEBI:58603"/>
        <dbReference type="ChEBI" id="CHEBI:60364"/>
        <dbReference type="ChEBI" id="CHEBI:60377"/>
        <dbReference type="ChEBI" id="CHEBI:85987"/>
        <dbReference type="EC" id="2.4.99.12"/>
    </reaction>
</comment>
<comment type="subcellular location">
    <subcellularLocation>
        <location evidence="9">Cell membrane</location>
    </subcellularLocation>
</comment>
<keyword evidence="9" id="KW-0472">Membrane</keyword>
<dbReference type="PANTHER" id="PTHR42755">
    <property type="entry name" value="3-DEOXY-MANNO-OCTULOSONATE CYTIDYLYLTRANSFERASE"/>
    <property type="match status" value="1"/>
</dbReference>